<keyword evidence="2 5" id="KW-0812">Transmembrane</keyword>
<dbReference type="GO" id="GO:0016020">
    <property type="term" value="C:membrane"/>
    <property type="evidence" value="ECO:0007669"/>
    <property type="project" value="UniProtKB-SubCell"/>
</dbReference>
<feature type="transmembrane region" description="Helical" evidence="5">
    <location>
        <begin position="77"/>
        <end position="101"/>
    </location>
</feature>
<protein>
    <submittedName>
        <fullName evidence="6">Isoprenylcysteine carboxyl methyltransferase family protein</fullName>
    </submittedName>
</protein>
<dbReference type="Pfam" id="PF04140">
    <property type="entry name" value="ICMT"/>
    <property type="match status" value="1"/>
</dbReference>
<accession>D3MT44</accession>
<keyword evidence="4 5" id="KW-0472">Membrane</keyword>
<dbReference type="Proteomes" id="UP000004206">
    <property type="component" value="Unassembled WGS sequence"/>
</dbReference>
<gene>
    <name evidence="6" type="ORF">HMPREF0631_1064</name>
</gene>
<keyword evidence="6" id="KW-0489">Methyltransferase</keyword>
<reference evidence="6 7" key="1">
    <citation type="submission" date="2010-01" db="EMBL/GenBank/DDBJ databases">
        <authorList>
            <person name="Dodson R."/>
            <person name="Madupu R."/>
            <person name="Durkin A.S."/>
            <person name="Torralba M."/>
            <person name="Methe B."/>
            <person name="Sutton G.G."/>
            <person name="Strausberg R.L."/>
            <person name="Nelson K.E."/>
        </authorList>
    </citation>
    <scope>NUCLEOTIDE SEQUENCE [LARGE SCALE GENOMIC DNA]</scope>
    <source>
        <strain evidence="6 7">653-L</strain>
    </source>
</reference>
<dbReference type="RefSeq" id="WP_002844105.1">
    <property type="nucleotide sequence ID" value="NZ_ADJN01000057.1"/>
</dbReference>
<dbReference type="Gene3D" id="1.20.120.1630">
    <property type="match status" value="1"/>
</dbReference>
<sequence>MFKNYVVPLLVVLIFVLRLYFLKISIKNEKRILKNGGKEFGVKNTKAITILHILFYVFCPIEAIIRGVRLDSVGLVGISMVIFSMIVLYTVISILGDIWTVKLMLLKNHKYVDHWLFRTFKHPNYFLNIMPELCGIGLLCHAKLTSLVILPLYAIVLYKRISQENMILEKYIIPNR</sequence>
<keyword evidence="7" id="KW-1185">Reference proteome</keyword>
<dbReference type="PANTHER" id="PTHR43847:SF1">
    <property type="entry name" value="BLL3993 PROTEIN"/>
    <property type="match status" value="1"/>
</dbReference>
<keyword evidence="6" id="KW-0808">Transferase</keyword>
<comment type="subcellular location">
    <subcellularLocation>
        <location evidence="1">Membrane</location>
        <topology evidence="1">Multi-pass membrane protein</topology>
    </subcellularLocation>
</comment>
<evidence type="ECO:0000256" key="4">
    <source>
        <dbReference type="ARBA" id="ARBA00023136"/>
    </source>
</evidence>
<dbReference type="GeneID" id="79843115"/>
<keyword evidence="3 5" id="KW-1133">Transmembrane helix</keyword>
<feature type="transmembrane region" description="Helical" evidence="5">
    <location>
        <begin position="6"/>
        <end position="26"/>
    </location>
</feature>
<organism evidence="6 7">
    <name type="scientific">Peptostreptococcus anaerobius 653-L</name>
    <dbReference type="NCBI Taxonomy" id="596329"/>
    <lineage>
        <taxon>Bacteria</taxon>
        <taxon>Bacillati</taxon>
        <taxon>Bacillota</taxon>
        <taxon>Clostridia</taxon>
        <taxon>Peptostreptococcales</taxon>
        <taxon>Peptostreptococcaceae</taxon>
        <taxon>Peptostreptococcus</taxon>
    </lineage>
</organism>
<evidence type="ECO:0000256" key="3">
    <source>
        <dbReference type="ARBA" id="ARBA00022989"/>
    </source>
</evidence>
<evidence type="ECO:0000256" key="5">
    <source>
        <dbReference type="SAM" id="Phobius"/>
    </source>
</evidence>
<dbReference type="OrthoDB" id="5363370at2"/>
<name>D3MT44_9FIRM</name>
<evidence type="ECO:0000313" key="6">
    <source>
        <dbReference type="EMBL" id="EFD04743.1"/>
    </source>
</evidence>
<evidence type="ECO:0000256" key="2">
    <source>
        <dbReference type="ARBA" id="ARBA00022692"/>
    </source>
</evidence>
<evidence type="ECO:0000256" key="1">
    <source>
        <dbReference type="ARBA" id="ARBA00004141"/>
    </source>
</evidence>
<dbReference type="EMBL" id="ADJN01000057">
    <property type="protein sequence ID" value="EFD04743.1"/>
    <property type="molecule type" value="Genomic_DNA"/>
</dbReference>
<dbReference type="AlphaFoldDB" id="D3MT44"/>
<dbReference type="InterPro" id="IPR052527">
    <property type="entry name" value="Metal_cation-efflux_comp"/>
</dbReference>
<dbReference type="GO" id="GO:0004671">
    <property type="term" value="F:protein C-terminal S-isoprenylcysteine carboxyl O-methyltransferase activity"/>
    <property type="evidence" value="ECO:0007669"/>
    <property type="project" value="InterPro"/>
</dbReference>
<proteinExistence type="predicted"/>
<dbReference type="InterPro" id="IPR007269">
    <property type="entry name" value="ICMT_MeTrfase"/>
</dbReference>
<dbReference type="GO" id="GO:0032259">
    <property type="term" value="P:methylation"/>
    <property type="evidence" value="ECO:0007669"/>
    <property type="project" value="UniProtKB-KW"/>
</dbReference>
<evidence type="ECO:0000313" key="7">
    <source>
        <dbReference type="Proteomes" id="UP000004206"/>
    </source>
</evidence>
<dbReference type="eggNOG" id="COG1755">
    <property type="taxonomic scope" value="Bacteria"/>
</dbReference>
<comment type="caution">
    <text evidence="6">The sequence shown here is derived from an EMBL/GenBank/DDBJ whole genome shotgun (WGS) entry which is preliminary data.</text>
</comment>
<dbReference type="PANTHER" id="PTHR43847">
    <property type="entry name" value="BLL3993 PROTEIN"/>
    <property type="match status" value="1"/>
</dbReference>